<evidence type="ECO:0000313" key="1">
    <source>
        <dbReference type="EMBL" id="ODA29645.1"/>
    </source>
</evidence>
<dbReference type="AlphaFoldDB" id="A0A1C3E8R8"/>
<accession>A0A1C3E8R8</accession>
<evidence type="ECO:0000313" key="2">
    <source>
        <dbReference type="Proteomes" id="UP000094828"/>
    </source>
</evidence>
<reference evidence="1 2" key="1">
    <citation type="submission" date="2016-05" db="EMBL/GenBank/DDBJ databases">
        <title>Genomic and physiological characterization of Planctopirus sp. isolated from fresh water lake.</title>
        <authorList>
            <person name="Subhash Y."/>
            <person name="Ramana C."/>
        </authorList>
    </citation>
    <scope>NUCLEOTIDE SEQUENCE [LARGE SCALE GENOMIC DNA]</scope>
    <source>
        <strain evidence="1 2">JC280</strain>
    </source>
</reference>
<protein>
    <submittedName>
        <fullName evidence="1">Uncharacterized protein</fullName>
    </submittedName>
</protein>
<gene>
    <name evidence="1" type="ORF">A6X21_08225</name>
</gene>
<comment type="caution">
    <text evidence="1">The sequence shown here is derived from an EMBL/GenBank/DDBJ whole genome shotgun (WGS) entry which is preliminary data.</text>
</comment>
<dbReference type="EMBL" id="LYDR01000127">
    <property type="protein sequence ID" value="ODA29645.1"/>
    <property type="molecule type" value="Genomic_DNA"/>
</dbReference>
<dbReference type="STRING" id="1841610.A6X21_08225"/>
<keyword evidence="2" id="KW-1185">Reference proteome</keyword>
<name>A0A1C3E8R8_9PLAN</name>
<dbReference type="Proteomes" id="UP000094828">
    <property type="component" value="Unassembled WGS sequence"/>
</dbReference>
<organism evidence="1 2">
    <name type="scientific">Planctopirus hydrillae</name>
    <dbReference type="NCBI Taxonomy" id="1841610"/>
    <lineage>
        <taxon>Bacteria</taxon>
        <taxon>Pseudomonadati</taxon>
        <taxon>Planctomycetota</taxon>
        <taxon>Planctomycetia</taxon>
        <taxon>Planctomycetales</taxon>
        <taxon>Planctomycetaceae</taxon>
        <taxon>Planctopirus</taxon>
    </lineage>
</organism>
<proteinExistence type="predicted"/>
<sequence length="64" mass="7387">MRLKSFDWHGIYELDKIPEAGLHFLLESWPVSIAALETHRFPPSVTALILPTRFSARGPLDERR</sequence>